<accession>A0A562TNA7</accession>
<dbReference type="Pfam" id="PF07731">
    <property type="entry name" value="Cu-oxidase_2"/>
    <property type="match status" value="1"/>
</dbReference>
<comment type="caution">
    <text evidence="7">The sequence shown here is derived from an EMBL/GenBank/DDBJ whole genome shotgun (WGS) entry which is preliminary data.</text>
</comment>
<evidence type="ECO:0000256" key="2">
    <source>
        <dbReference type="ARBA" id="ARBA00023002"/>
    </source>
</evidence>
<dbReference type="AlphaFoldDB" id="A0A562TNA7"/>
<dbReference type="SUPFAM" id="SSF49503">
    <property type="entry name" value="Cupredoxins"/>
    <property type="match status" value="3"/>
</dbReference>
<name>A0A562TNA7_9SPHI</name>
<feature type="domain" description="Plastocyanin-like" evidence="5">
    <location>
        <begin position="459"/>
        <end position="570"/>
    </location>
</feature>
<evidence type="ECO:0000259" key="6">
    <source>
        <dbReference type="Pfam" id="PF07732"/>
    </source>
</evidence>
<dbReference type="PROSITE" id="PS00080">
    <property type="entry name" value="MULTICOPPER_OXIDASE2"/>
    <property type="match status" value="1"/>
</dbReference>
<dbReference type="InterPro" id="IPR002355">
    <property type="entry name" value="Cu_oxidase_Cu_BS"/>
</dbReference>
<evidence type="ECO:0000259" key="4">
    <source>
        <dbReference type="Pfam" id="PF00394"/>
    </source>
</evidence>
<dbReference type="GO" id="GO:0005507">
    <property type="term" value="F:copper ion binding"/>
    <property type="evidence" value="ECO:0007669"/>
    <property type="project" value="InterPro"/>
</dbReference>
<feature type="domain" description="Plastocyanin-like" evidence="6">
    <location>
        <begin position="56"/>
        <end position="163"/>
    </location>
</feature>
<protein>
    <submittedName>
        <fullName evidence="7">CopA family copper-resistance protein</fullName>
    </submittedName>
</protein>
<sequence>MKTTVLILWGLLIAGAAFPQHMPMNMEKSQKEQHLPFYTKIGNREIYHLYIGDTIVNYTGKKRPAMAINGSIPAPALEFTEGDTAEIYIHNEMMMETSIHWHGVILPNRYDGVSYLTTAPIKPGETHFYKFPLVQHGTLWYHSHTMTQQQSGIYGAFIIHPKQQIAQKEYTLLLSDWTDENPEQVERSLHNQTDWYAIKKGSTQNYAEAISKGYLGTKLTNEWKRMIAMDVSDVYYDRFLSNGSPQQQASQFKAGDKVTLHVINGSSSAYFWLNYAGGKITVVASDGQAVEPVKVDRMIIAVAETYDVEVTVPKDGSFEFLATAEDRSGSTSLWLGDGAKVKAKPLPKLQYFEGMKMMNGMMTMSGNRQKMDGMQMSNQKMDMNRVMYPEITEDTASSMKKTMDTVGKKMDSMAATYMSGMDMGATDMTTSGDLVTLNYGMLKAPHPTTLPPGPVKVFTFNLTGNMNRYVWTINNKTVSESDKILIKKGENVRIILYNNTMMRHPMHLHGHYFRVLNGQGEYAPLKNTLDIMPMETDTIEFAATASGDWFFHCHILYHMMSGMGRIFSYENSPKNPEIPDSTKAIKKVYADDQRFFPTAKIGLESNGSDGNISLVNTRWKIQTLWKLGTTDEKGYESETIVGRYLGQMQWLYAYAGFDYQYRKVNGPEKNLFGQISNQNNRHTVVAGLAYALPLLFVADARIDGNGKLRLQLGRDDIPVTSRLRFSLMGNTDKEYNAGLRYIITKYFSISGHYDSDMGLGAGLTILY</sequence>
<dbReference type="InterPro" id="IPR033138">
    <property type="entry name" value="Cu_oxidase_CS"/>
</dbReference>
<dbReference type="InterPro" id="IPR045087">
    <property type="entry name" value="Cu-oxidase_fam"/>
</dbReference>
<evidence type="ECO:0000256" key="1">
    <source>
        <dbReference type="ARBA" id="ARBA00022723"/>
    </source>
</evidence>
<dbReference type="Proteomes" id="UP000317010">
    <property type="component" value="Unassembled WGS sequence"/>
</dbReference>
<evidence type="ECO:0000313" key="8">
    <source>
        <dbReference type="Proteomes" id="UP000317010"/>
    </source>
</evidence>
<reference evidence="7 8" key="1">
    <citation type="submission" date="2019-07" db="EMBL/GenBank/DDBJ databases">
        <title>Genomic Encyclopedia of Archaeal and Bacterial Type Strains, Phase II (KMG-II): from individual species to whole genera.</title>
        <authorList>
            <person name="Goeker M."/>
        </authorList>
    </citation>
    <scope>NUCLEOTIDE SEQUENCE [LARGE SCALE GENOMIC DNA]</scope>
    <source>
        <strain evidence="7 8">ATCC BAA-1854</strain>
    </source>
</reference>
<keyword evidence="8" id="KW-1185">Reference proteome</keyword>
<feature type="domain" description="Plastocyanin-like" evidence="4">
    <location>
        <begin position="169"/>
        <end position="323"/>
    </location>
</feature>
<organism evidence="7 8">
    <name type="scientific">Mucilaginibacter frigoritolerans</name>
    <dbReference type="NCBI Taxonomy" id="652788"/>
    <lineage>
        <taxon>Bacteria</taxon>
        <taxon>Pseudomonadati</taxon>
        <taxon>Bacteroidota</taxon>
        <taxon>Sphingobacteriia</taxon>
        <taxon>Sphingobacteriales</taxon>
        <taxon>Sphingobacteriaceae</taxon>
        <taxon>Mucilaginibacter</taxon>
    </lineage>
</organism>
<dbReference type="GO" id="GO:0016491">
    <property type="term" value="F:oxidoreductase activity"/>
    <property type="evidence" value="ECO:0007669"/>
    <property type="project" value="UniProtKB-KW"/>
</dbReference>
<evidence type="ECO:0000313" key="7">
    <source>
        <dbReference type="EMBL" id="TWI95059.1"/>
    </source>
</evidence>
<dbReference type="Pfam" id="PF07732">
    <property type="entry name" value="Cu-oxidase_3"/>
    <property type="match status" value="1"/>
</dbReference>
<dbReference type="PANTHER" id="PTHR11709">
    <property type="entry name" value="MULTI-COPPER OXIDASE"/>
    <property type="match status" value="1"/>
</dbReference>
<dbReference type="InterPro" id="IPR011706">
    <property type="entry name" value="Cu-oxidase_C"/>
</dbReference>
<keyword evidence="2" id="KW-0560">Oxidoreductase</keyword>
<dbReference type="Gene3D" id="2.60.40.420">
    <property type="entry name" value="Cupredoxins - blue copper proteins"/>
    <property type="match status" value="3"/>
</dbReference>
<dbReference type="InterPro" id="IPR034279">
    <property type="entry name" value="CuRO_3_CopA"/>
</dbReference>
<gene>
    <name evidence="7" type="ORF">JN11_04488</name>
</gene>
<dbReference type="CDD" id="cd13874">
    <property type="entry name" value="CuRO_2_CopA"/>
    <property type="match status" value="1"/>
</dbReference>
<dbReference type="CDD" id="cd13896">
    <property type="entry name" value="CuRO_3_CopA"/>
    <property type="match status" value="1"/>
</dbReference>
<dbReference type="PANTHER" id="PTHR11709:SF394">
    <property type="entry name" value="FI03373P-RELATED"/>
    <property type="match status" value="1"/>
</dbReference>
<keyword evidence="3" id="KW-0186">Copper</keyword>
<proteinExistence type="predicted"/>
<keyword evidence="1" id="KW-0479">Metal-binding</keyword>
<evidence type="ECO:0000256" key="3">
    <source>
        <dbReference type="ARBA" id="ARBA00023008"/>
    </source>
</evidence>
<dbReference type="Pfam" id="PF00394">
    <property type="entry name" value="Cu-oxidase"/>
    <property type="match status" value="1"/>
</dbReference>
<dbReference type="EMBL" id="VLLI01000017">
    <property type="protein sequence ID" value="TWI95059.1"/>
    <property type="molecule type" value="Genomic_DNA"/>
</dbReference>
<dbReference type="InterPro" id="IPR008972">
    <property type="entry name" value="Cupredoxin"/>
</dbReference>
<dbReference type="PROSITE" id="PS00079">
    <property type="entry name" value="MULTICOPPER_OXIDASE1"/>
    <property type="match status" value="1"/>
</dbReference>
<dbReference type="RefSeq" id="WP_246139076.1">
    <property type="nucleotide sequence ID" value="NZ_VLLI01000017.1"/>
</dbReference>
<dbReference type="InterPro" id="IPR001117">
    <property type="entry name" value="Cu-oxidase_2nd"/>
</dbReference>
<dbReference type="InterPro" id="IPR034282">
    <property type="entry name" value="CuRO_2_CopA"/>
</dbReference>
<dbReference type="InterPro" id="IPR011707">
    <property type="entry name" value="Cu-oxidase-like_N"/>
</dbReference>
<evidence type="ECO:0000259" key="5">
    <source>
        <dbReference type="Pfam" id="PF07731"/>
    </source>
</evidence>